<evidence type="ECO:0000256" key="2">
    <source>
        <dbReference type="ARBA" id="ARBA00022729"/>
    </source>
</evidence>
<evidence type="ECO:0000256" key="3">
    <source>
        <dbReference type="SAM" id="SignalP"/>
    </source>
</evidence>
<dbReference type="GO" id="GO:0030247">
    <property type="term" value="F:polysaccharide binding"/>
    <property type="evidence" value="ECO:0007669"/>
    <property type="project" value="InterPro"/>
</dbReference>
<evidence type="ECO:0000259" key="4">
    <source>
        <dbReference type="Pfam" id="PF13947"/>
    </source>
</evidence>
<dbReference type="PANTHER" id="PTHR33138">
    <property type="entry name" value="OS01G0690200 PROTEIN"/>
    <property type="match status" value="1"/>
</dbReference>
<protein>
    <submittedName>
        <fullName evidence="5">Putative wall-associated receptor kinase, galacturonan-binding domain-containing protein</fullName>
    </submittedName>
</protein>
<keyword evidence="5" id="KW-0418">Kinase</keyword>
<keyword evidence="5" id="KW-0808">Transferase</keyword>
<feature type="chain" id="PRO_5015103920" evidence="3">
    <location>
        <begin position="33"/>
        <end position="296"/>
    </location>
</feature>
<feature type="domain" description="Wall-associated receptor kinase galacturonan-binding" evidence="4">
    <location>
        <begin position="44"/>
        <end position="107"/>
    </location>
</feature>
<dbReference type="GO" id="GO:0016301">
    <property type="term" value="F:kinase activity"/>
    <property type="evidence" value="ECO:0007669"/>
    <property type="project" value="UniProtKB-KW"/>
</dbReference>
<dbReference type="Gramene" id="PRQ55486">
    <property type="protein sequence ID" value="PRQ55486"/>
    <property type="gene ID" value="RchiOBHm_Chr1g0325111"/>
</dbReference>
<name>A0A2P6S9Z9_ROSCH</name>
<dbReference type="Pfam" id="PF13947">
    <property type="entry name" value="GUB_WAK_bind"/>
    <property type="match status" value="1"/>
</dbReference>
<proteinExistence type="predicted"/>
<comment type="subcellular location">
    <subcellularLocation>
        <location evidence="1">Membrane</location>
        <topology evidence="1">Single-pass membrane protein</topology>
    </subcellularLocation>
</comment>
<comment type="caution">
    <text evidence="5">The sequence shown here is derived from an EMBL/GenBank/DDBJ whole genome shotgun (WGS) entry which is preliminary data.</text>
</comment>
<keyword evidence="5" id="KW-0675">Receptor</keyword>
<accession>A0A2P6S9Z9</accession>
<dbReference type="Proteomes" id="UP000238479">
    <property type="component" value="Chromosome 1"/>
</dbReference>
<dbReference type="InterPro" id="IPR025287">
    <property type="entry name" value="WAK_GUB"/>
</dbReference>
<gene>
    <name evidence="5" type="ORF">RchiOBHm_Chr1g0325111</name>
</gene>
<dbReference type="OMA" id="PRYELIC"/>
<feature type="signal peptide" evidence="3">
    <location>
        <begin position="1"/>
        <end position="32"/>
    </location>
</feature>
<organism evidence="5 6">
    <name type="scientific">Rosa chinensis</name>
    <name type="common">China rose</name>
    <dbReference type="NCBI Taxonomy" id="74649"/>
    <lineage>
        <taxon>Eukaryota</taxon>
        <taxon>Viridiplantae</taxon>
        <taxon>Streptophyta</taxon>
        <taxon>Embryophyta</taxon>
        <taxon>Tracheophyta</taxon>
        <taxon>Spermatophyta</taxon>
        <taxon>Magnoliopsida</taxon>
        <taxon>eudicotyledons</taxon>
        <taxon>Gunneridae</taxon>
        <taxon>Pentapetalae</taxon>
        <taxon>rosids</taxon>
        <taxon>fabids</taxon>
        <taxon>Rosales</taxon>
        <taxon>Rosaceae</taxon>
        <taxon>Rosoideae</taxon>
        <taxon>Rosoideae incertae sedis</taxon>
        <taxon>Rosa</taxon>
    </lineage>
</organism>
<dbReference type="PANTHER" id="PTHR33138:SF30">
    <property type="entry name" value="LEAF RUST 10 DISEASE-RESISTANCE LOCUS RECEPTOR-LIKE PROTEIN KINASE-LIKE 2.7"/>
    <property type="match status" value="1"/>
</dbReference>
<evidence type="ECO:0000313" key="5">
    <source>
        <dbReference type="EMBL" id="PRQ55486.1"/>
    </source>
</evidence>
<dbReference type="AlphaFoldDB" id="A0A2P6S9Z9"/>
<keyword evidence="6" id="KW-1185">Reference proteome</keyword>
<dbReference type="GO" id="GO:0016020">
    <property type="term" value="C:membrane"/>
    <property type="evidence" value="ECO:0007669"/>
    <property type="project" value="UniProtKB-SubCell"/>
</dbReference>
<sequence>MSRGRVPFPDCTALLLHFFVLLLASFCSQTFSKSSTTSVDNSNCTLSCGNINIQPPLRIKGDPQNCGNQMYELSCEENNTIAVLSLYSGTYYVQQINYNEFTIRVVDVGIRKIKDNYYSNPLYSLSLFNFSNAQDRDPYTPASIRPVPVIFLDCANPMNSSIFVETAPCNINKRTYSSTSPNSYSYFVVGLDMLGYASSVSSFDLGESCKITQMVMVSPSTDKSYMMSCEAIYNEIARGLEITWFDYECKSKCGDNICVQGEDGLFCQNNDPGIVSELLSVSLINFFMTTKYEYLP</sequence>
<reference evidence="5 6" key="1">
    <citation type="journal article" date="2018" name="Nat. Genet.">
        <title>The Rosa genome provides new insights in the design of modern roses.</title>
        <authorList>
            <person name="Bendahmane M."/>
        </authorList>
    </citation>
    <scope>NUCLEOTIDE SEQUENCE [LARGE SCALE GENOMIC DNA]</scope>
    <source>
        <strain evidence="6">cv. Old Blush</strain>
    </source>
</reference>
<keyword evidence="2 3" id="KW-0732">Signal</keyword>
<dbReference type="EMBL" id="PDCK01000039">
    <property type="protein sequence ID" value="PRQ55486.1"/>
    <property type="molecule type" value="Genomic_DNA"/>
</dbReference>
<evidence type="ECO:0000313" key="6">
    <source>
        <dbReference type="Proteomes" id="UP000238479"/>
    </source>
</evidence>
<evidence type="ECO:0000256" key="1">
    <source>
        <dbReference type="ARBA" id="ARBA00004167"/>
    </source>
</evidence>